<protein>
    <submittedName>
        <fullName evidence="14">DUF1211 domain-containing protein</fullName>
    </submittedName>
</protein>
<accession>A0A5B8LEQ9</accession>
<evidence type="ECO:0000256" key="9">
    <source>
        <dbReference type="ARBA" id="ARBA00023065"/>
    </source>
</evidence>
<name>A0A5B8LEQ9_9SPHN</name>
<evidence type="ECO:0000256" key="11">
    <source>
        <dbReference type="ARBA" id="ARBA00023303"/>
    </source>
</evidence>
<keyword evidence="4" id="KW-0633">Potassium transport</keyword>
<evidence type="ECO:0000313" key="15">
    <source>
        <dbReference type="Proteomes" id="UP000315673"/>
    </source>
</evidence>
<evidence type="ECO:0000256" key="1">
    <source>
        <dbReference type="ARBA" id="ARBA00004141"/>
    </source>
</evidence>
<organism evidence="14 15">
    <name type="scientific">Sphingomonas panacisoli</name>
    <dbReference type="NCBI Taxonomy" id="1813879"/>
    <lineage>
        <taxon>Bacteria</taxon>
        <taxon>Pseudomonadati</taxon>
        <taxon>Pseudomonadota</taxon>
        <taxon>Alphaproteobacteria</taxon>
        <taxon>Sphingomonadales</taxon>
        <taxon>Sphingomonadaceae</taxon>
        <taxon>Sphingomonas</taxon>
    </lineage>
</organism>
<keyword evidence="8 13" id="KW-1133">Transmembrane helix</keyword>
<dbReference type="Proteomes" id="UP000315673">
    <property type="component" value="Chromosome"/>
</dbReference>
<sequence length="249" mass="27577">MWLSLDGPLWRKARALGKRRRCGQHEVRLKGASMSDATTDQSMHHGAPAHALERLVFFSDAVFAISITLLGVELHAPILKFGAPDVDFVQALANLTPNFIGFFVSFFVIGAFWGGHHRSFDCAQHWSPRLGLPNLCLLSSVAAMPFFTAFMSENVGNRVPTMVYCIWLTIVAIFNLWNNSIAVSPGIVKDGIDPERIATIKVRGWSVILGAATSIVIAYFQPWVAQVGLFSIVFWRLLLQRLRRPAAAS</sequence>
<evidence type="ECO:0000256" key="3">
    <source>
        <dbReference type="ARBA" id="ARBA00022448"/>
    </source>
</evidence>
<proteinExistence type="inferred from homology"/>
<evidence type="ECO:0000256" key="2">
    <source>
        <dbReference type="ARBA" id="ARBA00006920"/>
    </source>
</evidence>
<keyword evidence="9" id="KW-0406">Ion transport</keyword>
<feature type="transmembrane region" description="Helical" evidence="13">
    <location>
        <begin position="95"/>
        <end position="114"/>
    </location>
</feature>
<evidence type="ECO:0000256" key="4">
    <source>
        <dbReference type="ARBA" id="ARBA00022538"/>
    </source>
</evidence>
<dbReference type="KEGG" id="spai:FPZ24_01105"/>
<evidence type="ECO:0000256" key="6">
    <source>
        <dbReference type="ARBA" id="ARBA00022826"/>
    </source>
</evidence>
<evidence type="ECO:0000256" key="12">
    <source>
        <dbReference type="ARBA" id="ARBA00034430"/>
    </source>
</evidence>
<comment type="catalytic activity">
    <reaction evidence="12">
        <text>K(+)(in) = K(+)(out)</text>
        <dbReference type="Rhea" id="RHEA:29463"/>
        <dbReference type="ChEBI" id="CHEBI:29103"/>
    </reaction>
</comment>
<comment type="subcellular location">
    <subcellularLocation>
        <location evidence="1">Membrane</location>
        <topology evidence="1">Multi-pass membrane protein</topology>
    </subcellularLocation>
</comment>
<comment type="similarity">
    <text evidence="2">Belongs to the TMEM175 family.</text>
</comment>
<evidence type="ECO:0000313" key="14">
    <source>
        <dbReference type="EMBL" id="QDZ06244.1"/>
    </source>
</evidence>
<gene>
    <name evidence="14" type="ORF">FPZ24_01105</name>
</gene>
<dbReference type="OrthoDB" id="7626281at2"/>
<feature type="transmembrane region" description="Helical" evidence="13">
    <location>
        <begin position="135"/>
        <end position="152"/>
    </location>
</feature>
<dbReference type="EMBL" id="CP042306">
    <property type="protein sequence ID" value="QDZ06244.1"/>
    <property type="molecule type" value="Genomic_DNA"/>
</dbReference>
<reference evidence="14 15" key="1">
    <citation type="submission" date="2019-07" db="EMBL/GenBank/DDBJ databases">
        <title>Full genome sequence of Sphingomonas sp. 4R-6-7(HKS19).</title>
        <authorList>
            <person name="Im W.-T."/>
        </authorList>
    </citation>
    <scope>NUCLEOTIDE SEQUENCE [LARGE SCALE GENOMIC DNA]</scope>
    <source>
        <strain evidence="14 15">HKS19</strain>
    </source>
</reference>
<keyword evidence="7" id="KW-0630">Potassium</keyword>
<keyword evidence="5 13" id="KW-0812">Transmembrane</keyword>
<evidence type="ECO:0000256" key="8">
    <source>
        <dbReference type="ARBA" id="ARBA00022989"/>
    </source>
</evidence>
<dbReference type="Pfam" id="PF06736">
    <property type="entry name" value="TMEM175"/>
    <property type="match status" value="1"/>
</dbReference>
<dbReference type="InterPro" id="IPR010617">
    <property type="entry name" value="TMEM175-like"/>
</dbReference>
<keyword evidence="10 13" id="KW-0472">Membrane</keyword>
<evidence type="ECO:0000256" key="5">
    <source>
        <dbReference type="ARBA" id="ARBA00022692"/>
    </source>
</evidence>
<feature type="transmembrane region" description="Helical" evidence="13">
    <location>
        <begin position="55"/>
        <end position="75"/>
    </location>
</feature>
<keyword evidence="3" id="KW-0813">Transport</keyword>
<dbReference type="AlphaFoldDB" id="A0A5B8LEQ9"/>
<feature type="transmembrane region" description="Helical" evidence="13">
    <location>
        <begin position="223"/>
        <end position="239"/>
    </location>
</feature>
<keyword evidence="15" id="KW-1185">Reference proteome</keyword>
<keyword evidence="11" id="KW-0407">Ion channel</keyword>
<dbReference type="GO" id="GO:0015252">
    <property type="term" value="F:proton channel activity"/>
    <property type="evidence" value="ECO:0007669"/>
    <property type="project" value="InterPro"/>
</dbReference>
<evidence type="ECO:0000256" key="13">
    <source>
        <dbReference type="SAM" id="Phobius"/>
    </source>
</evidence>
<keyword evidence="6" id="KW-0631">Potassium channel</keyword>
<dbReference type="GO" id="GO:0016020">
    <property type="term" value="C:membrane"/>
    <property type="evidence" value="ECO:0007669"/>
    <property type="project" value="UniProtKB-SubCell"/>
</dbReference>
<dbReference type="GO" id="GO:0005267">
    <property type="term" value="F:potassium channel activity"/>
    <property type="evidence" value="ECO:0007669"/>
    <property type="project" value="UniProtKB-KW"/>
</dbReference>
<evidence type="ECO:0000256" key="7">
    <source>
        <dbReference type="ARBA" id="ARBA00022958"/>
    </source>
</evidence>
<evidence type="ECO:0000256" key="10">
    <source>
        <dbReference type="ARBA" id="ARBA00023136"/>
    </source>
</evidence>
<feature type="transmembrane region" description="Helical" evidence="13">
    <location>
        <begin position="158"/>
        <end position="177"/>
    </location>
</feature>